<dbReference type="RefSeq" id="WP_076502770.1">
    <property type="nucleotide sequence ID" value="NZ_FTOP01000018.1"/>
</dbReference>
<evidence type="ECO:0000259" key="1">
    <source>
        <dbReference type="Pfam" id="PF13304"/>
    </source>
</evidence>
<proteinExistence type="predicted"/>
<dbReference type="InterPro" id="IPR003959">
    <property type="entry name" value="ATPase_AAA_core"/>
</dbReference>
<dbReference type="InterPro" id="IPR027417">
    <property type="entry name" value="P-loop_NTPase"/>
</dbReference>
<name>A0A1N7PN87_9BACT</name>
<dbReference type="GO" id="GO:0005524">
    <property type="term" value="F:ATP binding"/>
    <property type="evidence" value="ECO:0007669"/>
    <property type="project" value="InterPro"/>
</dbReference>
<dbReference type="OrthoDB" id="9805802at2"/>
<evidence type="ECO:0000313" key="2">
    <source>
        <dbReference type="EMBL" id="SIT11980.1"/>
    </source>
</evidence>
<dbReference type="EMBL" id="FTOP01000018">
    <property type="protein sequence ID" value="SIT11980.1"/>
    <property type="molecule type" value="Genomic_DNA"/>
</dbReference>
<dbReference type="STRING" id="529505.SAMN05421761_11832"/>
<sequence>MLQNIKIEGFKSIKTLDLKLSPINLLIGSNGVGKSNFISFFKLVNNIYEQRLQQYSLKSGVDNLLYYGRKNTNEIKGYLDFGNNAYQFNLLPTDEGSLFISREDSILNNQSQYSKTFYDQNIKESRIKEKYRIRDNYLSEHLESYKIYHFHDTSISAPLRSIANISDNRVLGAEGGNLPAFLFYLQEKHPKHFKIIEMVIQSVFPFFDRFDLAPFFLDENKIELEWFEKEHPEHPFYARHFSDGTLRFIALTTLFLQPNLPKTIILDEPELGLHPFAIAKLAGMIKKASVHSQIIIATQSVNLVNEFSADDIIVANRADNQTVFKRQSEDSLKSWLDVYSIGELWEKNVIGGRL</sequence>
<dbReference type="SUPFAM" id="SSF52540">
    <property type="entry name" value="P-loop containing nucleoside triphosphate hydrolases"/>
    <property type="match status" value="1"/>
</dbReference>
<dbReference type="AlphaFoldDB" id="A0A1N7PN87"/>
<dbReference type="GO" id="GO:0000731">
    <property type="term" value="P:DNA synthesis involved in DNA repair"/>
    <property type="evidence" value="ECO:0007669"/>
    <property type="project" value="TreeGrafter"/>
</dbReference>
<gene>
    <name evidence="2" type="ORF">SAMN05421761_11832</name>
</gene>
<dbReference type="CDD" id="cd00267">
    <property type="entry name" value="ABC_ATPase"/>
    <property type="match status" value="1"/>
</dbReference>
<dbReference type="PANTHER" id="PTHR32182:SF22">
    <property type="entry name" value="ATP-DEPENDENT ENDONUCLEASE, OLD FAMILY-RELATED"/>
    <property type="match status" value="1"/>
</dbReference>
<dbReference type="Proteomes" id="UP000186026">
    <property type="component" value="Unassembled WGS sequence"/>
</dbReference>
<dbReference type="InterPro" id="IPR014555">
    <property type="entry name" value="RecF-like"/>
</dbReference>
<dbReference type="PANTHER" id="PTHR32182">
    <property type="entry name" value="DNA REPLICATION AND REPAIR PROTEIN RECF"/>
    <property type="match status" value="1"/>
</dbReference>
<keyword evidence="3" id="KW-1185">Reference proteome</keyword>
<dbReference type="GO" id="GO:0016887">
    <property type="term" value="F:ATP hydrolysis activity"/>
    <property type="evidence" value="ECO:0007669"/>
    <property type="project" value="InterPro"/>
</dbReference>
<reference evidence="3" key="1">
    <citation type="submission" date="2017-01" db="EMBL/GenBank/DDBJ databases">
        <authorList>
            <person name="Varghese N."/>
            <person name="Submissions S."/>
        </authorList>
    </citation>
    <scope>NUCLEOTIDE SEQUENCE [LARGE SCALE GENOMIC DNA]</scope>
    <source>
        <strain evidence="3">DSM 46698</strain>
    </source>
</reference>
<evidence type="ECO:0000313" key="3">
    <source>
        <dbReference type="Proteomes" id="UP000186026"/>
    </source>
</evidence>
<dbReference type="PIRSF" id="PIRSF029347">
    <property type="entry name" value="RecF"/>
    <property type="match status" value="1"/>
</dbReference>
<protein>
    <submittedName>
        <fullName evidence="2">Predicted ATPase</fullName>
    </submittedName>
</protein>
<dbReference type="Gene3D" id="3.40.50.300">
    <property type="entry name" value="P-loop containing nucleotide triphosphate hydrolases"/>
    <property type="match status" value="1"/>
</dbReference>
<dbReference type="Pfam" id="PF13304">
    <property type="entry name" value="AAA_21"/>
    <property type="match status" value="1"/>
</dbReference>
<accession>A0A1N7PN87</accession>
<organism evidence="2 3">
    <name type="scientific">Belliella pelovolcani</name>
    <dbReference type="NCBI Taxonomy" id="529505"/>
    <lineage>
        <taxon>Bacteria</taxon>
        <taxon>Pseudomonadati</taxon>
        <taxon>Bacteroidota</taxon>
        <taxon>Cytophagia</taxon>
        <taxon>Cytophagales</taxon>
        <taxon>Cyclobacteriaceae</taxon>
        <taxon>Belliella</taxon>
    </lineage>
</organism>
<dbReference type="GO" id="GO:0006302">
    <property type="term" value="P:double-strand break repair"/>
    <property type="evidence" value="ECO:0007669"/>
    <property type="project" value="TreeGrafter"/>
</dbReference>
<feature type="domain" description="ATPase AAA-type core" evidence="1">
    <location>
        <begin position="23"/>
        <end position="305"/>
    </location>
</feature>